<evidence type="ECO:0000256" key="1">
    <source>
        <dbReference type="SAM" id="MobiDB-lite"/>
    </source>
</evidence>
<feature type="signal peptide" evidence="2">
    <location>
        <begin position="1"/>
        <end position="19"/>
    </location>
</feature>
<reference evidence="6" key="1">
    <citation type="submission" date="2016-10" db="EMBL/GenBank/DDBJ databases">
        <authorList>
            <person name="Varghese N."/>
            <person name="Submissions S."/>
        </authorList>
    </citation>
    <scope>NUCLEOTIDE SEQUENCE [LARGE SCALE GENOMIC DNA]</scope>
    <source>
        <strain evidence="6">DSM 26382</strain>
    </source>
</reference>
<feature type="compositionally biased region" description="Gly residues" evidence="1">
    <location>
        <begin position="187"/>
        <end position="214"/>
    </location>
</feature>
<evidence type="ECO:0000259" key="4">
    <source>
        <dbReference type="Pfam" id="PF07655"/>
    </source>
</evidence>
<accession>A0A1G6PNB2</accession>
<protein>
    <submittedName>
        <fullName evidence="5">Secretin N-terminal domain-containing protein</fullName>
    </submittedName>
</protein>
<dbReference type="EMBL" id="FMZQ01000007">
    <property type="protein sequence ID" value="SDC81742.1"/>
    <property type="molecule type" value="Genomic_DNA"/>
</dbReference>
<proteinExistence type="predicted"/>
<dbReference type="AlphaFoldDB" id="A0A1G6PNB2"/>
<evidence type="ECO:0000256" key="2">
    <source>
        <dbReference type="SAM" id="SignalP"/>
    </source>
</evidence>
<dbReference type="RefSeq" id="WP_017362167.1">
    <property type="nucleotide sequence ID" value="NZ_FMZQ01000007.1"/>
</dbReference>
<gene>
    <name evidence="5" type="ORF">SAMN05216576_10713</name>
</gene>
<dbReference type="PROSITE" id="PS51257">
    <property type="entry name" value="PROKAR_LIPOPROTEIN"/>
    <property type="match status" value="1"/>
</dbReference>
<organism evidence="5 6">
    <name type="scientific">Ectopseudomonas chengduensis</name>
    <dbReference type="NCBI Taxonomy" id="489632"/>
    <lineage>
        <taxon>Bacteria</taxon>
        <taxon>Pseudomonadati</taxon>
        <taxon>Pseudomonadota</taxon>
        <taxon>Gammaproteobacteria</taxon>
        <taxon>Pseudomonadales</taxon>
        <taxon>Pseudomonadaceae</taxon>
        <taxon>Ectopseudomonas</taxon>
    </lineage>
</organism>
<feature type="region of interest" description="Disordered" evidence="1">
    <location>
        <begin position="185"/>
        <end position="214"/>
    </location>
</feature>
<dbReference type="GO" id="GO:0019867">
    <property type="term" value="C:outer membrane"/>
    <property type="evidence" value="ECO:0007669"/>
    <property type="project" value="InterPro"/>
</dbReference>
<dbReference type="InterPro" id="IPR004846">
    <property type="entry name" value="T2SS/T3SS_dom"/>
</dbReference>
<feature type="domain" description="Type II/III secretion system secretin-like" evidence="3">
    <location>
        <begin position="429"/>
        <end position="580"/>
    </location>
</feature>
<evidence type="ECO:0000259" key="3">
    <source>
        <dbReference type="Pfam" id="PF00263"/>
    </source>
</evidence>
<evidence type="ECO:0000313" key="6">
    <source>
        <dbReference type="Proteomes" id="UP000199467"/>
    </source>
</evidence>
<dbReference type="Pfam" id="PF00263">
    <property type="entry name" value="Secretin"/>
    <property type="match status" value="1"/>
</dbReference>
<keyword evidence="2" id="KW-0732">Signal</keyword>
<dbReference type="Proteomes" id="UP000199467">
    <property type="component" value="Unassembled WGS sequence"/>
</dbReference>
<dbReference type="InterPro" id="IPR011514">
    <property type="entry name" value="Secretin_N_2"/>
</dbReference>
<evidence type="ECO:0000313" key="5">
    <source>
        <dbReference type="EMBL" id="SDC81742.1"/>
    </source>
</evidence>
<sequence length="614" mass="64986">MRRQLLTTCLAASFIFAVAGCTTPVGQMTDKPSQLSKELESWKKRMEDQQQGRIRITDMPSAGERVAREKHRWLKDQRINLAMPKGQSSISAQALAQMLRAKGINVMSSLPLEGYQYNGFGVSNVDGETALRLLFAPMGLDYVINDEGRFIAIVPNKQRTYYIKIGPKKTKYVSGSVSGNVGTSGSSYGGSGSSGGASSGVGGGESGGIVGGVQTGVDTGKGEVSIDMDFWEDLKTELAALLKQCVPSYVAPVATASTLPPMPPEMTGGMVGMPAMQMQVMQQAAVPQPAMQAGGGSLCSEQTLGNFSVNPSTGAVTVQAPHWVMNDIEDYLNNVKADNAVTMVYEGMLILVNTTREKSEGLDLQAFASFANGEFGMVVNNNALGGVTVSPPSTGVPPVVTPGGDAIAGSFLGVQKLVGNPAQIFLAYLEANGSFTIKQKPRLATTNGVPSEFAQYDTQYYNQVQQNASSGSTGGALVGTSNQLIPFKVGTLLRIVPYYDDATGMVRSPITFSQSLQTGTFQTTQYITAGDGETQAIPSEIPQIRDSNYSGEVLMKDGDMIILGGQVNESSESTGSGLPGYNAEGNWLSGAMGRKQHKDSVSTYYLALTLKVNK</sequence>
<keyword evidence="6" id="KW-1185">Reference proteome</keyword>
<name>A0A1G6PNB2_9GAMM</name>
<dbReference type="GO" id="GO:0009306">
    <property type="term" value="P:protein secretion"/>
    <property type="evidence" value="ECO:0007669"/>
    <property type="project" value="InterPro"/>
</dbReference>
<feature type="domain" description="Secretin N-terminal" evidence="4">
    <location>
        <begin position="159"/>
        <end position="243"/>
    </location>
</feature>
<dbReference type="GeneID" id="57609190"/>
<dbReference type="Pfam" id="PF07655">
    <property type="entry name" value="Secretin_N_2"/>
    <property type="match status" value="1"/>
</dbReference>
<dbReference type="GO" id="GO:0009297">
    <property type="term" value="P:pilus assembly"/>
    <property type="evidence" value="ECO:0007669"/>
    <property type="project" value="InterPro"/>
</dbReference>
<feature type="chain" id="PRO_5043960532" evidence="2">
    <location>
        <begin position="20"/>
        <end position="614"/>
    </location>
</feature>